<comment type="caution">
    <text evidence="3">The sequence shown here is derived from an EMBL/GenBank/DDBJ whole genome shotgun (WGS) entry which is preliminary data.</text>
</comment>
<evidence type="ECO:0000259" key="2">
    <source>
        <dbReference type="PROSITE" id="PS51391"/>
    </source>
</evidence>
<evidence type="ECO:0000256" key="1">
    <source>
        <dbReference type="SAM" id="MobiDB-lite"/>
    </source>
</evidence>
<dbReference type="Pfam" id="PF11526">
    <property type="entry name" value="Pfc11_Clp1_ID"/>
    <property type="match status" value="1"/>
</dbReference>
<dbReference type="PROSITE" id="PS51391">
    <property type="entry name" value="CID"/>
    <property type="match status" value="1"/>
</dbReference>
<dbReference type="GO" id="GO:0031124">
    <property type="term" value="P:mRNA 3'-end processing"/>
    <property type="evidence" value="ECO:0007669"/>
    <property type="project" value="InterPro"/>
</dbReference>
<dbReference type="SMART" id="SM00582">
    <property type="entry name" value="RPR"/>
    <property type="match status" value="1"/>
</dbReference>
<dbReference type="Proteomes" id="UP001152885">
    <property type="component" value="Unassembled WGS sequence"/>
</dbReference>
<dbReference type="CDD" id="cd16982">
    <property type="entry name" value="CID_Pcf11"/>
    <property type="match status" value="1"/>
</dbReference>
<dbReference type="InterPro" id="IPR021605">
    <property type="entry name" value="Pcf11_Clp1-ID"/>
</dbReference>
<dbReference type="AlphaFoldDB" id="A0A9W4U053"/>
<proteinExistence type="predicted"/>
<sequence>MSNDLIRQYETKLNQLTFNSRPIIDELTIVAKDNPIIADQIVDLIKNRIYKAVPDQKLFILYLLDSICKTVGNPYNIFIADEVYDLYTHVFQFLNDTLRNKMVNLLNTWKEMKTISNDPLFPEEELAKIEEFIKKAGYPKNIIPEAQQLLINDITQIIPIFENKIKTNPTPKLQERYTALGQLKTMLSNQVITPAELAAVQNHLHNIKQQELRNSNTPTPAATPAPTPAQVTQPPIQVQVAQVVEPQRQASLPPKPQSRPQTNSGPPSLPPVPQIPKINIAIGLFNDLLLSGLVKKDQEPIPGSKPTYSLVFPETKYSPMSNNEEVSISQLEDILLASSGVARSEYEKLKFGEILTISKKTKTNDQLQQFINSNKPSSSMINLLYEDKPKKCPTCGKRFTDDTDGLTKHRLHFDWHFRINKKISTKGGNIQSRNWYLDDYDWVHFKDENLLEFSTTETIMATPEVEMNVTQPGSQYVVVPPNDTNMINRCVICREQVKATYNDEVGEWCWLDCIRVPGEPKNSRKIVHISCFNESNKKRSAETELNTNVKREKL</sequence>
<feature type="region of interest" description="Disordered" evidence="1">
    <location>
        <begin position="248"/>
        <end position="273"/>
    </location>
</feature>
<dbReference type="GO" id="GO:0005737">
    <property type="term" value="C:cytoplasm"/>
    <property type="evidence" value="ECO:0007669"/>
    <property type="project" value="TreeGrafter"/>
</dbReference>
<dbReference type="InterPro" id="IPR047415">
    <property type="entry name" value="Pcf11_CID"/>
</dbReference>
<evidence type="ECO:0000313" key="4">
    <source>
        <dbReference type="Proteomes" id="UP001152885"/>
    </source>
</evidence>
<dbReference type="InterPro" id="IPR006569">
    <property type="entry name" value="CID_dom"/>
</dbReference>
<dbReference type="PANTHER" id="PTHR15921">
    <property type="entry name" value="PRE-MRNA CLEAVAGE COMPLEX II"/>
    <property type="match status" value="1"/>
</dbReference>
<gene>
    <name evidence="3" type="ORF">CANVERA_P5145</name>
</gene>
<dbReference type="Gene3D" id="1.25.40.90">
    <property type="match status" value="1"/>
</dbReference>
<dbReference type="InterPro" id="IPR054127">
    <property type="entry name" value="Pcf11_C"/>
</dbReference>
<dbReference type="Pfam" id="PF21936">
    <property type="entry name" value="Pcf11_C"/>
    <property type="match status" value="1"/>
</dbReference>
<organism evidence="3 4">
    <name type="scientific">Candida verbasci</name>
    <dbReference type="NCBI Taxonomy" id="1227364"/>
    <lineage>
        <taxon>Eukaryota</taxon>
        <taxon>Fungi</taxon>
        <taxon>Dikarya</taxon>
        <taxon>Ascomycota</taxon>
        <taxon>Saccharomycotina</taxon>
        <taxon>Pichiomycetes</taxon>
        <taxon>Debaryomycetaceae</taxon>
        <taxon>Candida/Lodderomyces clade</taxon>
        <taxon>Candida</taxon>
    </lineage>
</organism>
<dbReference type="GO" id="GO:0003729">
    <property type="term" value="F:mRNA binding"/>
    <property type="evidence" value="ECO:0007669"/>
    <property type="project" value="InterPro"/>
</dbReference>
<dbReference type="PANTHER" id="PTHR15921:SF3">
    <property type="entry name" value="PRE-MRNA CLEAVAGE COMPLEX 2 PROTEIN PCF11"/>
    <property type="match status" value="1"/>
</dbReference>
<reference evidence="3" key="1">
    <citation type="submission" date="2022-12" db="EMBL/GenBank/DDBJ databases">
        <authorList>
            <person name="Brejova B."/>
        </authorList>
    </citation>
    <scope>NUCLEOTIDE SEQUENCE</scope>
</reference>
<protein>
    <recommendedName>
        <fullName evidence="2">CID domain-containing protein</fullName>
    </recommendedName>
</protein>
<dbReference type="SUPFAM" id="SSF48464">
    <property type="entry name" value="ENTH/VHS domain"/>
    <property type="match status" value="1"/>
</dbReference>
<dbReference type="OrthoDB" id="2129491at2759"/>
<dbReference type="InterPro" id="IPR008942">
    <property type="entry name" value="ENTH_VHS"/>
</dbReference>
<dbReference type="EMBL" id="CANTUO010000007">
    <property type="protein sequence ID" value="CAI5760637.1"/>
    <property type="molecule type" value="Genomic_DNA"/>
</dbReference>
<keyword evidence="4" id="KW-1185">Reference proteome</keyword>
<evidence type="ECO:0000313" key="3">
    <source>
        <dbReference type="EMBL" id="CAI5760637.1"/>
    </source>
</evidence>
<dbReference type="InterPro" id="IPR045154">
    <property type="entry name" value="PCF11-like"/>
</dbReference>
<dbReference type="FunFam" id="1.25.40.90:FF:000016">
    <property type="entry name" value="mRNA cleavage factor complex component Pcf11"/>
    <property type="match status" value="1"/>
</dbReference>
<dbReference type="GO" id="GO:0005849">
    <property type="term" value="C:mRNA cleavage factor complex"/>
    <property type="evidence" value="ECO:0007669"/>
    <property type="project" value="InterPro"/>
</dbReference>
<feature type="region of interest" description="Disordered" evidence="1">
    <location>
        <begin position="211"/>
        <end position="232"/>
    </location>
</feature>
<dbReference type="GO" id="GO:0006369">
    <property type="term" value="P:termination of RNA polymerase II transcription"/>
    <property type="evidence" value="ECO:0007669"/>
    <property type="project" value="InterPro"/>
</dbReference>
<accession>A0A9W4U053</accession>
<dbReference type="Pfam" id="PF04818">
    <property type="entry name" value="CID"/>
    <property type="match status" value="1"/>
</dbReference>
<dbReference type="GO" id="GO:0000993">
    <property type="term" value="F:RNA polymerase II complex binding"/>
    <property type="evidence" value="ECO:0007669"/>
    <property type="project" value="InterPro"/>
</dbReference>
<feature type="domain" description="CID" evidence="2">
    <location>
        <begin position="1"/>
        <end position="137"/>
    </location>
</feature>
<name>A0A9W4U053_9ASCO</name>